<feature type="region of interest" description="Disordered" evidence="1">
    <location>
        <begin position="59"/>
        <end position="95"/>
    </location>
</feature>
<keyword evidence="2" id="KW-0732">Signal</keyword>
<protein>
    <submittedName>
        <fullName evidence="3">Uncharacterized protein</fullName>
    </submittedName>
</protein>
<dbReference type="AlphaFoldDB" id="A0AA39Z871"/>
<comment type="caution">
    <text evidence="3">The sequence shown here is derived from an EMBL/GenBank/DDBJ whole genome shotgun (WGS) entry which is preliminary data.</text>
</comment>
<keyword evidence="4" id="KW-1185">Reference proteome</keyword>
<organism evidence="3 4">
    <name type="scientific">Cercophora samala</name>
    <dbReference type="NCBI Taxonomy" id="330535"/>
    <lineage>
        <taxon>Eukaryota</taxon>
        <taxon>Fungi</taxon>
        <taxon>Dikarya</taxon>
        <taxon>Ascomycota</taxon>
        <taxon>Pezizomycotina</taxon>
        <taxon>Sordariomycetes</taxon>
        <taxon>Sordariomycetidae</taxon>
        <taxon>Sordariales</taxon>
        <taxon>Lasiosphaeriaceae</taxon>
        <taxon>Cercophora</taxon>
    </lineage>
</organism>
<reference evidence="3" key="1">
    <citation type="submission" date="2023-06" db="EMBL/GenBank/DDBJ databases">
        <title>Genome-scale phylogeny and comparative genomics of the fungal order Sordariales.</title>
        <authorList>
            <consortium name="Lawrence Berkeley National Laboratory"/>
            <person name="Hensen N."/>
            <person name="Bonometti L."/>
            <person name="Westerberg I."/>
            <person name="Brannstrom I.O."/>
            <person name="Guillou S."/>
            <person name="Cros-Aarteil S."/>
            <person name="Calhoun S."/>
            <person name="Haridas S."/>
            <person name="Kuo A."/>
            <person name="Mondo S."/>
            <person name="Pangilinan J."/>
            <person name="Riley R."/>
            <person name="Labutti K."/>
            <person name="Andreopoulos B."/>
            <person name="Lipzen A."/>
            <person name="Chen C."/>
            <person name="Yanf M."/>
            <person name="Daum C."/>
            <person name="Ng V."/>
            <person name="Clum A."/>
            <person name="Steindorff A."/>
            <person name="Ohm R."/>
            <person name="Martin F."/>
            <person name="Silar P."/>
            <person name="Natvig D."/>
            <person name="Lalanne C."/>
            <person name="Gautier V."/>
            <person name="Ament-Velasquez S.L."/>
            <person name="Kruys A."/>
            <person name="Hutchinson M.I."/>
            <person name="Powell A.J."/>
            <person name="Barry K."/>
            <person name="Miller A.N."/>
            <person name="Grigoriev I.V."/>
            <person name="Debuchy R."/>
            <person name="Gladieux P."/>
            <person name="Thoren M.H."/>
            <person name="Johannesson H."/>
        </authorList>
    </citation>
    <scope>NUCLEOTIDE SEQUENCE</scope>
    <source>
        <strain evidence="3">CBS 307.81</strain>
    </source>
</reference>
<evidence type="ECO:0000313" key="4">
    <source>
        <dbReference type="Proteomes" id="UP001174997"/>
    </source>
</evidence>
<evidence type="ECO:0000313" key="3">
    <source>
        <dbReference type="EMBL" id="KAK0665981.1"/>
    </source>
</evidence>
<evidence type="ECO:0000256" key="2">
    <source>
        <dbReference type="SAM" id="SignalP"/>
    </source>
</evidence>
<name>A0AA39Z871_9PEZI</name>
<dbReference type="EMBL" id="JAULSY010000097">
    <property type="protein sequence ID" value="KAK0665981.1"/>
    <property type="molecule type" value="Genomic_DNA"/>
</dbReference>
<accession>A0AA39Z871</accession>
<gene>
    <name evidence="3" type="ORF">QBC41DRAFT_157508</name>
</gene>
<feature type="chain" id="PRO_5041409502" evidence="2">
    <location>
        <begin position="28"/>
        <end position="225"/>
    </location>
</feature>
<evidence type="ECO:0000256" key="1">
    <source>
        <dbReference type="SAM" id="MobiDB-lite"/>
    </source>
</evidence>
<dbReference type="Proteomes" id="UP001174997">
    <property type="component" value="Unassembled WGS sequence"/>
</dbReference>
<sequence>MHGKRPTRSLLVLACTAVLSRCPVSTSRCTSGLLQTAHDRRHQARGKLPFPSTYTAPKSYSPFPSPQSPIPPSIPSHPITLSPPLPSPHRRHAPAPRLRNFLSSTPRPSPFCASPCFGKAPLPPFHPFDSHPPSTSYPSRPLYFFLSLTSQLEISSRSPVSSHSILSLCLFVLSACCASLSFSVRHLSSRGNDHKKKTFDHAVCSDQLAPNSHPIILALPMSRLQ</sequence>
<proteinExistence type="predicted"/>
<feature type="compositionally biased region" description="Pro residues" evidence="1">
    <location>
        <begin position="63"/>
        <end position="87"/>
    </location>
</feature>
<feature type="signal peptide" evidence="2">
    <location>
        <begin position="1"/>
        <end position="27"/>
    </location>
</feature>